<accession>D4DNY2</accession>
<reference evidence="1 2" key="1">
    <citation type="submission" date="2010-02" db="EMBL/GenBank/DDBJ databases">
        <authorList>
            <person name="Weinstock G."/>
            <person name="Sodergren E."/>
            <person name="Clifton S."/>
            <person name="Fulton L."/>
            <person name="Fulton B."/>
            <person name="Courtney L."/>
            <person name="Fronick C."/>
            <person name="Harrison M."/>
            <person name="Strong C."/>
            <person name="Farmer C."/>
            <person name="Delahaunty K."/>
            <person name="Markovic C."/>
            <person name="Hall O."/>
            <person name="Minx P."/>
            <person name="Tomlinson C."/>
            <person name="Mitreva M."/>
            <person name="Nelson J."/>
            <person name="Hou S."/>
            <person name="Wollam A."/>
            <person name="Pepin K.H."/>
            <person name="Johnson M."/>
            <person name="Bhonagiri V."/>
            <person name="Zhang X."/>
            <person name="Suruliraj S."/>
            <person name="Warren W."/>
            <person name="Chinwalla A."/>
            <person name="Mardis E.R."/>
            <person name="Wilson R.K."/>
        </authorList>
    </citation>
    <scope>NUCLEOTIDE SEQUENCE [LARGE SCALE GENOMIC DNA]</scope>
    <source>
        <strain evidence="1 2">ATCC 29315</strain>
    </source>
</reference>
<protein>
    <submittedName>
        <fullName evidence="1">Uncharacterized protein</fullName>
    </submittedName>
</protein>
<evidence type="ECO:0000313" key="2">
    <source>
        <dbReference type="Proteomes" id="UP000005536"/>
    </source>
</evidence>
<gene>
    <name evidence="1" type="ORF">NEIELOOT_00767</name>
</gene>
<dbReference type="Proteomes" id="UP000005536">
    <property type="component" value="Unassembled WGS sequence"/>
</dbReference>
<comment type="caution">
    <text evidence="1">The sequence shown here is derived from an EMBL/GenBank/DDBJ whole genome shotgun (WGS) entry which is preliminary data.</text>
</comment>
<proteinExistence type="predicted"/>
<name>D4DNY2_NEIEG</name>
<sequence length="52" mass="5866">MFGQAAHYFTNRYSGTICLIICPCPFFHTENDNVSAHPPHPSQNCRPFRALG</sequence>
<evidence type="ECO:0000313" key="1">
    <source>
        <dbReference type="EMBL" id="EFE50609.1"/>
    </source>
</evidence>
<dbReference type="EMBL" id="ADBF01000016">
    <property type="protein sequence ID" value="EFE50609.1"/>
    <property type="molecule type" value="Genomic_DNA"/>
</dbReference>
<dbReference type="AlphaFoldDB" id="D4DNY2"/>
<organism evidence="1 2">
    <name type="scientific">Neisseria elongata subsp. glycolytica ATCC 29315</name>
    <dbReference type="NCBI Taxonomy" id="546263"/>
    <lineage>
        <taxon>Bacteria</taxon>
        <taxon>Pseudomonadati</taxon>
        <taxon>Pseudomonadota</taxon>
        <taxon>Betaproteobacteria</taxon>
        <taxon>Neisseriales</taxon>
        <taxon>Neisseriaceae</taxon>
        <taxon>Neisseria</taxon>
    </lineage>
</organism>